<evidence type="ECO:0000256" key="4">
    <source>
        <dbReference type="ARBA" id="ARBA00022519"/>
    </source>
</evidence>
<evidence type="ECO:0000256" key="10">
    <source>
        <dbReference type="ARBA" id="ARBA00037177"/>
    </source>
</evidence>
<dbReference type="Pfam" id="PF03471">
    <property type="entry name" value="CorC_HlyC"/>
    <property type="match status" value="1"/>
</dbReference>
<proteinExistence type="inferred from homology"/>
<name>A0A4R2FK16_9GAMM</name>
<dbReference type="Proteomes" id="UP000294832">
    <property type="component" value="Unassembled WGS sequence"/>
</dbReference>
<dbReference type="EMBL" id="SLWF01000001">
    <property type="protein sequence ID" value="TCN90749.1"/>
    <property type="molecule type" value="Genomic_DNA"/>
</dbReference>
<dbReference type="SUPFAM" id="SSF54631">
    <property type="entry name" value="CBS-domain pair"/>
    <property type="match status" value="1"/>
</dbReference>
<dbReference type="InterPro" id="IPR002550">
    <property type="entry name" value="CNNM"/>
</dbReference>
<reference evidence="18 19" key="1">
    <citation type="submission" date="2019-03" db="EMBL/GenBank/DDBJ databases">
        <title>Freshwater and sediment microbial communities from various areas in North America, analyzing microbe dynamics in response to fracking.</title>
        <authorList>
            <person name="Lamendella R."/>
        </authorList>
    </citation>
    <scope>NUCLEOTIDE SEQUENCE [LARGE SCALE GENOMIC DNA]</scope>
    <source>
        <strain evidence="18 19">74A</strain>
    </source>
</reference>
<evidence type="ECO:0000256" key="6">
    <source>
        <dbReference type="ARBA" id="ARBA00022737"/>
    </source>
</evidence>
<dbReference type="RefSeq" id="WP_133037479.1">
    <property type="nucleotide sequence ID" value="NZ_SLWF01000001.1"/>
</dbReference>
<evidence type="ECO:0000256" key="12">
    <source>
        <dbReference type="ARBA" id="ARBA00039818"/>
    </source>
</evidence>
<evidence type="ECO:0000256" key="11">
    <source>
        <dbReference type="ARBA" id="ARBA00038280"/>
    </source>
</evidence>
<evidence type="ECO:0000256" key="13">
    <source>
        <dbReference type="PROSITE-ProRule" id="PRU00703"/>
    </source>
</evidence>
<dbReference type="GO" id="GO:0005886">
    <property type="term" value="C:plasma membrane"/>
    <property type="evidence" value="ECO:0007669"/>
    <property type="project" value="UniProtKB-SubCell"/>
</dbReference>
<evidence type="ECO:0000313" key="18">
    <source>
        <dbReference type="EMBL" id="TCN90749.1"/>
    </source>
</evidence>
<organism evidence="18 19">
    <name type="scientific">Shewanella fodinae</name>
    <dbReference type="NCBI Taxonomy" id="552357"/>
    <lineage>
        <taxon>Bacteria</taxon>
        <taxon>Pseudomonadati</taxon>
        <taxon>Pseudomonadota</taxon>
        <taxon>Gammaproteobacteria</taxon>
        <taxon>Alteromonadales</taxon>
        <taxon>Shewanellaceae</taxon>
        <taxon>Shewanella</taxon>
    </lineage>
</organism>
<dbReference type="Pfam" id="PF01595">
    <property type="entry name" value="CNNM"/>
    <property type="match status" value="1"/>
</dbReference>
<dbReference type="SUPFAM" id="SSF56176">
    <property type="entry name" value="FAD-binding/transporter-associated domain-like"/>
    <property type="match status" value="1"/>
</dbReference>
<keyword evidence="5 14" id="KW-0812">Transmembrane</keyword>
<dbReference type="Gene3D" id="3.30.465.10">
    <property type="match status" value="1"/>
</dbReference>
<comment type="subcellular location">
    <subcellularLocation>
        <location evidence="1">Cell inner membrane</location>
        <topology evidence="1">Multi-pass membrane protein</topology>
    </subcellularLocation>
</comment>
<protein>
    <recommendedName>
        <fullName evidence="12">Polyamine export protein</fullName>
    </recommendedName>
</protein>
<dbReference type="PANTHER" id="PTHR22777:SF16">
    <property type="entry name" value="POLYAMINE EXPORT PROTEIN"/>
    <property type="match status" value="1"/>
</dbReference>
<evidence type="ECO:0000256" key="15">
    <source>
        <dbReference type="SAM" id="Phobius"/>
    </source>
</evidence>
<sequence length="444" mass="49503">MSVFENTVIVLCLIAISCFFSMSEIALAASRKIRLRQMIEEGDLRAEKVLTLQTTPGSFFTVVQIGLNAVAIMGGIVGESAFTPYFTSLLASLLTEPWLGKVSFVLSFVMVTSLFILLADLMPKRVAMAVPEKVAVVLVGPMVVCIKLLRPLVWLFNGLANFVFRGLRIPTVRNDEITSDDIYAIMDAGAEAGVLDKDEQQMIENVFELQSVSVTSAMTAREGLVYFLLQDTEDEIKAKIGSHPYSKFLVCDGQLDNIKGFVDAKELLVRVISGRKIDLLDASLVRTCVIVPDTLSLSEAMEYFRQQRADFAVVMNEYALVVGMVTTNDLQSAVMGAWSLHESEEQIVARDANSWLVDGVTPITDIMRALEIEEFPQSQNYETVAGFMMYMLRKIPKRTDFVNFAGYKFEVVDIDSYKVDQLLVTRLTPIEAEQPPRDKLELPH</sequence>
<evidence type="ECO:0000259" key="17">
    <source>
        <dbReference type="PROSITE" id="PS51846"/>
    </source>
</evidence>
<keyword evidence="9 14" id="KW-0472">Membrane</keyword>
<dbReference type="InterPro" id="IPR046342">
    <property type="entry name" value="CBS_dom_sf"/>
</dbReference>
<dbReference type="InterPro" id="IPR044751">
    <property type="entry name" value="Ion_transp-like_CBS"/>
</dbReference>
<dbReference type="InterPro" id="IPR016169">
    <property type="entry name" value="FAD-bd_PCMH_sub2"/>
</dbReference>
<feature type="domain" description="CNNM transmembrane" evidence="17">
    <location>
        <begin position="1"/>
        <end position="199"/>
    </location>
</feature>
<dbReference type="InterPro" id="IPR005170">
    <property type="entry name" value="Transptr-assoc_dom"/>
</dbReference>
<dbReference type="PROSITE" id="PS51371">
    <property type="entry name" value="CBS"/>
    <property type="match status" value="1"/>
</dbReference>
<gene>
    <name evidence="18" type="ORF">EDC91_101225</name>
</gene>
<accession>A0A4R2FK16</accession>
<keyword evidence="7 14" id="KW-1133">Transmembrane helix</keyword>
<dbReference type="InterPro" id="IPR036318">
    <property type="entry name" value="FAD-bd_PCMH-like_sf"/>
</dbReference>
<evidence type="ECO:0000256" key="9">
    <source>
        <dbReference type="ARBA" id="ARBA00023136"/>
    </source>
</evidence>
<feature type="transmembrane region" description="Helical" evidence="15">
    <location>
        <begin position="58"/>
        <end position="78"/>
    </location>
</feature>
<dbReference type="GO" id="GO:0050660">
    <property type="term" value="F:flavin adenine dinucleotide binding"/>
    <property type="evidence" value="ECO:0007669"/>
    <property type="project" value="InterPro"/>
</dbReference>
<dbReference type="FunFam" id="3.30.465.10:FF:000002">
    <property type="entry name" value="HlyC/CorC family transporter"/>
    <property type="match status" value="1"/>
</dbReference>
<evidence type="ECO:0000256" key="3">
    <source>
        <dbReference type="ARBA" id="ARBA00022475"/>
    </source>
</evidence>
<comment type="function">
    <text evidence="10">Involved in cadaverine and putrescine tolerance in stationary phase. May facilitate the efflux of both cadaverine and putrescine from the cytoplasm, reducing potentially toxic levels under certain stress conditions.</text>
</comment>
<dbReference type="Pfam" id="PF00571">
    <property type="entry name" value="CBS"/>
    <property type="match status" value="1"/>
</dbReference>
<keyword evidence="4" id="KW-0997">Cell inner membrane</keyword>
<dbReference type="PROSITE" id="PS51846">
    <property type="entry name" value="CNNM"/>
    <property type="match status" value="1"/>
</dbReference>
<dbReference type="PANTHER" id="PTHR22777">
    <property type="entry name" value="HEMOLYSIN-RELATED"/>
    <property type="match status" value="1"/>
</dbReference>
<comment type="caution">
    <text evidence="18">The sequence shown here is derived from an EMBL/GenBank/DDBJ whole genome shotgun (WGS) entry which is preliminary data.</text>
</comment>
<evidence type="ECO:0000256" key="1">
    <source>
        <dbReference type="ARBA" id="ARBA00004429"/>
    </source>
</evidence>
<keyword evidence="2" id="KW-0813">Transport</keyword>
<feature type="transmembrane region" description="Helical" evidence="15">
    <location>
        <begin position="134"/>
        <end position="156"/>
    </location>
</feature>
<keyword evidence="6" id="KW-0677">Repeat</keyword>
<keyword evidence="3" id="KW-1003">Cell membrane</keyword>
<evidence type="ECO:0000313" key="19">
    <source>
        <dbReference type="Proteomes" id="UP000294832"/>
    </source>
</evidence>
<dbReference type="CDD" id="cd04590">
    <property type="entry name" value="CBS_pair_CorC_HlyC_assoc"/>
    <property type="match status" value="1"/>
</dbReference>
<keyword evidence="19" id="KW-1185">Reference proteome</keyword>
<dbReference type="OrthoDB" id="9797674at2"/>
<evidence type="ECO:0000256" key="8">
    <source>
        <dbReference type="ARBA" id="ARBA00023122"/>
    </source>
</evidence>
<evidence type="ECO:0000256" key="5">
    <source>
        <dbReference type="ARBA" id="ARBA00022692"/>
    </source>
</evidence>
<evidence type="ECO:0000259" key="16">
    <source>
        <dbReference type="PROSITE" id="PS51371"/>
    </source>
</evidence>
<evidence type="ECO:0000256" key="7">
    <source>
        <dbReference type="ARBA" id="ARBA00022989"/>
    </source>
</evidence>
<evidence type="ECO:0000256" key="2">
    <source>
        <dbReference type="ARBA" id="ARBA00022448"/>
    </source>
</evidence>
<keyword evidence="8 13" id="KW-0129">CBS domain</keyword>
<feature type="domain" description="CBS" evidence="16">
    <location>
        <begin position="284"/>
        <end position="343"/>
    </location>
</feature>
<evidence type="ECO:0000256" key="14">
    <source>
        <dbReference type="PROSITE-ProRule" id="PRU01193"/>
    </source>
</evidence>
<dbReference type="FunFam" id="3.10.580.10:FF:000005">
    <property type="entry name" value="HlyC/CorC family transporter"/>
    <property type="match status" value="1"/>
</dbReference>
<comment type="similarity">
    <text evidence="11">Belongs to the UPF0053 family. PaeA subfamily.</text>
</comment>
<dbReference type="InterPro" id="IPR000644">
    <property type="entry name" value="CBS_dom"/>
</dbReference>
<dbReference type="SMART" id="SM01091">
    <property type="entry name" value="CorC_HlyC"/>
    <property type="match status" value="1"/>
</dbReference>
<dbReference type="AlphaFoldDB" id="A0A4R2FK16"/>
<feature type="transmembrane region" description="Helical" evidence="15">
    <location>
        <begin position="98"/>
        <end position="122"/>
    </location>
</feature>
<dbReference type="Gene3D" id="3.10.580.10">
    <property type="entry name" value="CBS-domain"/>
    <property type="match status" value="1"/>
</dbReference>
<feature type="transmembrane region" description="Helical" evidence="15">
    <location>
        <begin position="6"/>
        <end position="29"/>
    </location>
</feature>